<dbReference type="GO" id="GO:0004222">
    <property type="term" value="F:metalloendopeptidase activity"/>
    <property type="evidence" value="ECO:0007669"/>
    <property type="project" value="InterPro"/>
</dbReference>
<keyword evidence="15" id="KW-1185">Reference proteome</keyword>
<keyword evidence="6 11" id="KW-0378">Hydrolase</keyword>
<accession>A0A2S5JJ41</accession>
<evidence type="ECO:0000256" key="10">
    <source>
        <dbReference type="ARBA" id="ARBA00023136"/>
    </source>
</evidence>
<evidence type="ECO:0000256" key="6">
    <source>
        <dbReference type="ARBA" id="ARBA00022801"/>
    </source>
</evidence>
<feature type="transmembrane region" description="Helical" evidence="12">
    <location>
        <begin position="161"/>
        <end position="183"/>
    </location>
</feature>
<gene>
    <name evidence="14" type="ORF">LV82_00697</name>
</gene>
<dbReference type="Proteomes" id="UP000239736">
    <property type="component" value="Unassembled WGS sequence"/>
</dbReference>
<organism evidence="14 15">
    <name type="scientific">Albidovulum inexpectatum</name>
    <dbReference type="NCBI Taxonomy" id="196587"/>
    <lineage>
        <taxon>Bacteria</taxon>
        <taxon>Pseudomonadati</taxon>
        <taxon>Pseudomonadota</taxon>
        <taxon>Alphaproteobacteria</taxon>
        <taxon>Rhodobacterales</taxon>
        <taxon>Paracoccaceae</taxon>
        <taxon>Albidovulum</taxon>
    </lineage>
</organism>
<dbReference type="RefSeq" id="WP_104069733.1">
    <property type="nucleotide sequence ID" value="NZ_PRDS01000002.1"/>
</dbReference>
<evidence type="ECO:0000256" key="8">
    <source>
        <dbReference type="ARBA" id="ARBA00022989"/>
    </source>
</evidence>
<keyword evidence="3 11" id="KW-0645">Protease</keyword>
<evidence type="ECO:0000313" key="15">
    <source>
        <dbReference type="Proteomes" id="UP000239736"/>
    </source>
</evidence>
<comment type="cofactor">
    <cofactor evidence="11">
        <name>Zn(2+)</name>
        <dbReference type="ChEBI" id="CHEBI:29105"/>
    </cofactor>
    <text evidence="11">Binds 1 zinc ion per subunit.</text>
</comment>
<dbReference type="PANTHER" id="PTHR43221">
    <property type="entry name" value="PROTEASE HTPX"/>
    <property type="match status" value="1"/>
</dbReference>
<comment type="caution">
    <text evidence="14">The sequence shown here is derived from an EMBL/GenBank/DDBJ whole genome shotgun (WGS) entry which is preliminary data.</text>
</comment>
<dbReference type="GO" id="GO:0046872">
    <property type="term" value="F:metal ion binding"/>
    <property type="evidence" value="ECO:0007669"/>
    <property type="project" value="UniProtKB-KW"/>
</dbReference>
<dbReference type="Gene3D" id="3.30.2010.10">
    <property type="entry name" value="Metalloproteases ('zincins'), catalytic domain"/>
    <property type="match status" value="1"/>
</dbReference>
<feature type="transmembrane region" description="Helical" evidence="12">
    <location>
        <begin position="12"/>
        <end position="33"/>
    </location>
</feature>
<feature type="transmembrane region" description="Helical" evidence="12">
    <location>
        <begin position="39"/>
        <end position="56"/>
    </location>
</feature>
<dbReference type="Pfam" id="PF01435">
    <property type="entry name" value="Peptidase_M48"/>
    <property type="match status" value="1"/>
</dbReference>
<evidence type="ECO:0000256" key="1">
    <source>
        <dbReference type="ARBA" id="ARBA00004651"/>
    </source>
</evidence>
<comment type="subcellular location">
    <subcellularLocation>
        <location evidence="1">Cell membrane</location>
        <topology evidence="1">Multi-pass membrane protein</topology>
    </subcellularLocation>
</comment>
<keyword evidence="4 12" id="KW-0812">Transmembrane</keyword>
<feature type="domain" description="Peptidase M48" evidence="13">
    <location>
        <begin position="80"/>
        <end position="278"/>
    </location>
</feature>
<sequence length="315" mass="34450">MGLSPRHRLLNLVQSALLIGGMAILAWVIVSAIAGPEMTLAIVGGSVLGLLFLPALPKRVLLNAYGARPLGRHDFPEGVQMVERLAQRAGLPAVPALYYVPSQMPNAFALGTPEDSAICVTDGLLRILNRRELAGVLAHEVAHIVNRDLWIMGLADAMSRAVSVASWMGQMILLLNLPLIMVGVAHVPWIVPVVLIFSPTLMALLQLALSRTREYDADRGAVELTGDPEGLASALKKLERRLGRFWEEMFLPGRRIPEPSLLRTHPPTEERIRRLREMAAELAGRDGGDWPAAPLSIDLAQPPRPPRFGPWGVYR</sequence>
<keyword evidence="5" id="KW-0479">Metal-binding</keyword>
<reference evidence="14 15" key="1">
    <citation type="submission" date="2018-01" db="EMBL/GenBank/DDBJ databases">
        <title>Genomic Encyclopedia of Archaeal and Bacterial Type Strains, Phase II (KMG-II): from individual species to whole genera.</title>
        <authorList>
            <person name="Goeker M."/>
        </authorList>
    </citation>
    <scope>NUCLEOTIDE SEQUENCE [LARGE SCALE GENOMIC DNA]</scope>
    <source>
        <strain evidence="14 15">DSM 12048</strain>
    </source>
</reference>
<keyword evidence="8 12" id="KW-1133">Transmembrane helix</keyword>
<keyword evidence="9 11" id="KW-0482">Metalloprotease</keyword>
<keyword evidence="10 12" id="KW-0472">Membrane</keyword>
<keyword evidence="7 11" id="KW-0862">Zinc</keyword>
<keyword evidence="14" id="KW-0346">Stress response</keyword>
<dbReference type="OrthoDB" id="15218at2"/>
<evidence type="ECO:0000256" key="2">
    <source>
        <dbReference type="ARBA" id="ARBA00022475"/>
    </source>
</evidence>
<evidence type="ECO:0000256" key="5">
    <source>
        <dbReference type="ARBA" id="ARBA00022723"/>
    </source>
</evidence>
<evidence type="ECO:0000259" key="13">
    <source>
        <dbReference type="Pfam" id="PF01435"/>
    </source>
</evidence>
<evidence type="ECO:0000313" key="14">
    <source>
        <dbReference type="EMBL" id="PPB81489.1"/>
    </source>
</evidence>
<name>A0A2S5JJ41_9RHOB</name>
<dbReference type="EMBL" id="PRDS01000002">
    <property type="protein sequence ID" value="PPB81489.1"/>
    <property type="molecule type" value="Genomic_DNA"/>
</dbReference>
<dbReference type="GO" id="GO:0005886">
    <property type="term" value="C:plasma membrane"/>
    <property type="evidence" value="ECO:0007669"/>
    <property type="project" value="UniProtKB-SubCell"/>
</dbReference>
<dbReference type="AlphaFoldDB" id="A0A2S5JJ41"/>
<dbReference type="InterPro" id="IPR050083">
    <property type="entry name" value="HtpX_protease"/>
</dbReference>
<dbReference type="GO" id="GO:0006508">
    <property type="term" value="P:proteolysis"/>
    <property type="evidence" value="ECO:0007669"/>
    <property type="project" value="UniProtKB-KW"/>
</dbReference>
<dbReference type="PANTHER" id="PTHR43221:SF1">
    <property type="entry name" value="PROTEASE HTPX"/>
    <property type="match status" value="1"/>
</dbReference>
<keyword evidence="2" id="KW-1003">Cell membrane</keyword>
<feature type="transmembrane region" description="Helical" evidence="12">
    <location>
        <begin position="189"/>
        <end position="209"/>
    </location>
</feature>
<evidence type="ECO:0000256" key="7">
    <source>
        <dbReference type="ARBA" id="ARBA00022833"/>
    </source>
</evidence>
<proteinExistence type="inferred from homology"/>
<dbReference type="InterPro" id="IPR001915">
    <property type="entry name" value="Peptidase_M48"/>
</dbReference>
<evidence type="ECO:0000256" key="4">
    <source>
        <dbReference type="ARBA" id="ARBA00022692"/>
    </source>
</evidence>
<evidence type="ECO:0000256" key="3">
    <source>
        <dbReference type="ARBA" id="ARBA00022670"/>
    </source>
</evidence>
<dbReference type="CDD" id="cd07339">
    <property type="entry name" value="M48B_HtpX_like"/>
    <property type="match status" value="1"/>
</dbReference>
<evidence type="ECO:0000256" key="11">
    <source>
        <dbReference type="RuleBase" id="RU003983"/>
    </source>
</evidence>
<comment type="similarity">
    <text evidence="11">Belongs to the peptidase M48 family.</text>
</comment>
<evidence type="ECO:0000256" key="12">
    <source>
        <dbReference type="SAM" id="Phobius"/>
    </source>
</evidence>
<protein>
    <submittedName>
        <fullName evidence="14">Heat shock protein HtpX</fullName>
    </submittedName>
</protein>
<evidence type="ECO:0000256" key="9">
    <source>
        <dbReference type="ARBA" id="ARBA00023049"/>
    </source>
</evidence>